<dbReference type="CDD" id="cd00332">
    <property type="entry name" value="PAL-HAL"/>
    <property type="match status" value="1"/>
</dbReference>
<dbReference type="Pfam" id="PF00221">
    <property type="entry name" value="Lyase_aromatic"/>
    <property type="match status" value="1"/>
</dbReference>
<dbReference type="Gene3D" id="1.20.200.10">
    <property type="entry name" value="Fumarase/aspartase (Central domain)"/>
    <property type="match status" value="1"/>
</dbReference>
<dbReference type="PANTHER" id="PTHR10362">
    <property type="entry name" value="HISTIDINE AMMONIA-LYASE"/>
    <property type="match status" value="1"/>
</dbReference>
<keyword evidence="2" id="KW-1185">Reference proteome</keyword>
<dbReference type="SUPFAM" id="SSF48557">
    <property type="entry name" value="L-aspartase-like"/>
    <property type="match status" value="1"/>
</dbReference>
<dbReference type="GO" id="GO:0016841">
    <property type="term" value="F:ammonia-lyase activity"/>
    <property type="evidence" value="ECO:0007669"/>
    <property type="project" value="UniProtKB-ARBA"/>
</dbReference>
<name>A0AAP2GL44_9BACT</name>
<gene>
    <name evidence="1" type="ORF">KK083_22775</name>
</gene>
<keyword evidence="1" id="KW-0456">Lyase</keyword>
<dbReference type="InterPro" id="IPR008948">
    <property type="entry name" value="L-Aspartase-like"/>
</dbReference>
<comment type="caution">
    <text evidence="1">The sequence shown here is derived from an EMBL/GenBank/DDBJ whole genome shotgun (WGS) entry which is preliminary data.</text>
</comment>
<dbReference type="EMBL" id="JAHESF010000028">
    <property type="protein sequence ID" value="MBT1699729.1"/>
    <property type="molecule type" value="Genomic_DNA"/>
</dbReference>
<proteinExistence type="predicted"/>
<evidence type="ECO:0000313" key="2">
    <source>
        <dbReference type="Proteomes" id="UP001319200"/>
    </source>
</evidence>
<dbReference type="AlphaFoldDB" id="A0AAP2GL44"/>
<dbReference type="Gene3D" id="1.10.275.10">
    <property type="entry name" value="Fumarase/aspartase (N-terminal domain)"/>
    <property type="match status" value="1"/>
</dbReference>
<accession>A0AAP2GL44</accession>
<dbReference type="InterPro" id="IPR024083">
    <property type="entry name" value="Fumarase/histidase_N"/>
</dbReference>
<sequence length="514" mass="57603">MIAIGGNRLTAGDFFKVLYEGEQVQLQPQALETVKANYDFLRAYSKDKIIYGINTGLGPMAQYKISEEDQRQLQYNLIRSHASGSGEPFSEDLARATMLARLNGLMQGSSGIHSEAMELLTLLLNRNISACIFQRGGVGASGDLVQLAHLALNLIGEGEVWYKGKLTSTREVFAAEKISPLQIHLREGLSLMNGTSAMTGVGIVNLIHAKKLLNISVKLSAITNELMKSFDDHFSLELNAVKHHRGQQQVAAAMQKFLGDSKLVRKRPEHLYHRKIEEAVFTDKVQEYYSLRCVPQILGPVYDTLLNTEKVLEDEVNSVNDNPIIDHRREMVYHGGNFHGDYVALEMDKLKTVVTKLCMLSERQLNYLLNDKLNQRLPPFINLGRLGLNFGMQGMQFTATSTTAENQTLSYPMYLHSISNNNDNQDIVSMGCNAALITRKVIDNTFDVLAIQCISLMQAIDYLKCHARLASSTHKLYDEIRAIMPAFVEDEPKYHALQKVKQHLINRSSSLVIS</sequence>
<evidence type="ECO:0000313" key="1">
    <source>
        <dbReference type="EMBL" id="MBT1699729.1"/>
    </source>
</evidence>
<dbReference type="RefSeq" id="WP_254167869.1">
    <property type="nucleotide sequence ID" value="NZ_JAHESF010000028.1"/>
</dbReference>
<protein>
    <submittedName>
        <fullName evidence="1">Aromatic amino acid lyase</fullName>
    </submittedName>
</protein>
<organism evidence="1 2">
    <name type="scientific">Chryseosolibacter histidini</name>
    <dbReference type="NCBI Taxonomy" id="2782349"/>
    <lineage>
        <taxon>Bacteria</taxon>
        <taxon>Pseudomonadati</taxon>
        <taxon>Bacteroidota</taxon>
        <taxon>Cytophagia</taxon>
        <taxon>Cytophagales</taxon>
        <taxon>Chryseotaleaceae</taxon>
        <taxon>Chryseosolibacter</taxon>
    </lineage>
</organism>
<dbReference type="Proteomes" id="UP001319200">
    <property type="component" value="Unassembled WGS sequence"/>
</dbReference>
<reference evidence="1 2" key="1">
    <citation type="submission" date="2021-05" db="EMBL/GenBank/DDBJ databases">
        <title>A Polyphasic approach of four new species of the genus Ohtaekwangia: Ohtaekwangia histidinii sp. nov., Ohtaekwangia cretensis sp. nov., Ohtaekwangia indiensis sp. nov., Ohtaekwangia reichenbachii sp. nov. from diverse environment.</title>
        <authorList>
            <person name="Octaviana S."/>
        </authorList>
    </citation>
    <scope>NUCLEOTIDE SEQUENCE [LARGE SCALE GENOMIC DNA]</scope>
    <source>
        <strain evidence="1 2">PWU4</strain>
    </source>
</reference>
<dbReference type="InterPro" id="IPR001106">
    <property type="entry name" value="Aromatic_Lyase"/>
</dbReference>